<proteinExistence type="predicted"/>
<protein>
    <submittedName>
        <fullName evidence="1">Uncharacterized protein</fullName>
    </submittedName>
</protein>
<gene>
    <name evidence="1" type="ORF">DUNSADRAFT_11640</name>
</gene>
<dbReference type="EMBL" id="MU073767">
    <property type="protein sequence ID" value="KAF5825323.1"/>
    <property type="molecule type" value="Genomic_DNA"/>
</dbReference>
<sequence>MLQLVNCRQSVESLLSTLCPDDVLQHHWPLLGVTLNRPIMYLMGYMGGVGRHAEDDGLQFLNLVLPIPSIQSEGLPNLVEW</sequence>
<reference evidence="1" key="1">
    <citation type="submission" date="2017-08" db="EMBL/GenBank/DDBJ databases">
        <authorList>
            <person name="Polle J.E."/>
            <person name="Barry K."/>
            <person name="Cushman J."/>
            <person name="Schmutz J."/>
            <person name="Tran D."/>
            <person name="Hathwaick L.T."/>
            <person name="Yim W.C."/>
            <person name="Jenkins J."/>
            <person name="Mckie-Krisberg Z.M."/>
            <person name="Prochnik S."/>
            <person name="Lindquist E."/>
            <person name="Dockter R.B."/>
            <person name="Adam C."/>
            <person name="Molina H."/>
            <person name="Bunkerborg J."/>
            <person name="Jin E."/>
            <person name="Buchheim M."/>
            <person name="Magnuson J."/>
        </authorList>
    </citation>
    <scope>NUCLEOTIDE SEQUENCE</scope>
    <source>
        <strain evidence="1">CCAP 19/18</strain>
    </source>
</reference>
<keyword evidence="2" id="KW-1185">Reference proteome</keyword>
<accession>A0ABQ7FT72</accession>
<organism evidence="1 2">
    <name type="scientific">Dunaliella salina</name>
    <name type="common">Green alga</name>
    <name type="synonym">Protococcus salinus</name>
    <dbReference type="NCBI Taxonomy" id="3046"/>
    <lineage>
        <taxon>Eukaryota</taxon>
        <taxon>Viridiplantae</taxon>
        <taxon>Chlorophyta</taxon>
        <taxon>core chlorophytes</taxon>
        <taxon>Chlorophyceae</taxon>
        <taxon>CS clade</taxon>
        <taxon>Chlamydomonadales</taxon>
        <taxon>Dunaliellaceae</taxon>
        <taxon>Dunaliella</taxon>
    </lineage>
</organism>
<comment type="caution">
    <text evidence="1">The sequence shown here is derived from an EMBL/GenBank/DDBJ whole genome shotgun (WGS) entry which is preliminary data.</text>
</comment>
<dbReference type="Proteomes" id="UP000815325">
    <property type="component" value="Unassembled WGS sequence"/>
</dbReference>
<evidence type="ECO:0000313" key="2">
    <source>
        <dbReference type="Proteomes" id="UP000815325"/>
    </source>
</evidence>
<evidence type="ECO:0000313" key="1">
    <source>
        <dbReference type="EMBL" id="KAF5825323.1"/>
    </source>
</evidence>
<name>A0ABQ7FT72_DUNSA</name>